<keyword evidence="7 8" id="KW-0472">Membrane</keyword>
<organism evidence="11">
    <name type="scientific">Acromyrmex echinatior</name>
    <name type="common">Panamanian leafcutter ant</name>
    <name type="synonym">Acromyrmex octospinosus echinatior</name>
    <dbReference type="NCBI Taxonomy" id="103372"/>
    <lineage>
        <taxon>Eukaryota</taxon>
        <taxon>Metazoa</taxon>
        <taxon>Ecdysozoa</taxon>
        <taxon>Arthropoda</taxon>
        <taxon>Hexapoda</taxon>
        <taxon>Insecta</taxon>
        <taxon>Pterygota</taxon>
        <taxon>Neoptera</taxon>
        <taxon>Endopterygota</taxon>
        <taxon>Hymenoptera</taxon>
        <taxon>Apocrita</taxon>
        <taxon>Aculeata</taxon>
        <taxon>Formicoidea</taxon>
        <taxon>Formicidae</taxon>
        <taxon>Myrmicinae</taxon>
        <taxon>Acromyrmex</taxon>
    </lineage>
</organism>
<dbReference type="CDD" id="cd08374">
    <property type="entry name" value="C2F_Ferlin"/>
    <property type="match status" value="1"/>
</dbReference>
<dbReference type="InterPro" id="IPR012561">
    <property type="entry name" value="Ferlin_B-domain"/>
</dbReference>
<dbReference type="SUPFAM" id="SSF49562">
    <property type="entry name" value="C2 domain (Calcium/lipid-binding domain, CaLB)"/>
    <property type="match status" value="6"/>
</dbReference>
<dbReference type="InterPro" id="IPR032362">
    <property type="entry name" value="Ferlin_C"/>
</dbReference>
<dbReference type="Proteomes" id="UP000007755">
    <property type="component" value="Unassembled WGS sequence"/>
</dbReference>
<feature type="domain" description="C2" evidence="9">
    <location>
        <begin position="1188"/>
        <end position="1334"/>
    </location>
</feature>
<dbReference type="InterPro" id="IPR037723">
    <property type="entry name" value="C2D_Ferlin"/>
</dbReference>
<dbReference type="InterPro" id="IPR055072">
    <property type="entry name" value="Ferlin_DSRM"/>
</dbReference>
<dbReference type="SMART" id="SM01201">
    <property type="entry name" value="FerB"/>
    <property type="match status" value="1"/>
</dbReference>
<evidence type="ECO:0000256" key="6">
    <source>
        <dbReference type="ARBA" id="ARBA00022989"/>
    </source>
</evidence>
<dbReference type="Pfam" id="PF22901">
    <property type="entry name" value="dsrm_Ferlin"/>
    <property type="match status" value="1"/>
</dbReference>
<evidence type="ECO:0000259" key="9">
    <source>
        <dbReference type="PROSITE" id="PS50004"/>
    </source>
</evidence>
<evidence type="ECO:0000313" key="10">
    <source>
        <dbReference type="EMBL" id="EGI59260.1"/>
    </source>
</evidence>
<dbReference type="PANTHER" id="PTHR12546">
    <property type="entry name" value="FER-1-LIKE"/>
    <property type="match status" value="1"/>
</dbReference>
<dbReference type="InterPro" id="IPR035892">
    <property type="entry name" value="C2_domain_sf"/>
</dbReference>
<comment type="subcellular location">
    <subcellularLocation>
        <location evidence="1">Membrane</location>
        <topology evidence="1">Single-pass membrane protein</topology>
    </subcellularLocation>
</comment>
<name>F4X2R4_ACREC</name>
<dbReference type="InterPro" id="IPR037724">
    <property type="entry name" value="C2E_Ferlin"/>
</dbReference>
<sequence length="1465" mass="169917">MPFKKFRPKFSIYQVCVTILEARHLPQNANPLVVVKVGNRKRRTVLREKTDNPIYNEYFVFDFTCSLDNLLNTRITIAVYLRNFVRLKFHGNTSFEVATVWEQPDRQYYHKWAVLTDPKDLTASPKGYVKCNILVNVKDEKVKVHPEILDEDDIEGNLLLPIGGEKLPFRQRARYVFIVYRADGLPDMSSLCRKTNFENINPYVQISFAGMKGTTSEAWQTYCPKFYEAIIFKEMFPVFCHRVRITIKHRIDSCRTCTVAVYILDTTKISNSGEYGFLPTYGPSFIHFYGSGSVEKNGCSGKCLTAMPLYRGRVLLSLKTEMDDLEASPGIGVETIPASPIIEETRLEKLETFMAVENPVAFEAYNETIRTLRAHCVRYLDALDTGRDESKVGTTKLDRHRASLCRKNVKDILTRIKINGELPNNNYMRIAMIHAYHYLKKLRNLCDDPQHSLPDVFVWMIAGSKRVAYSRLSAEQIVYSEEATEMGGKCGRRINLFPRNPDDESEPVEYSACKIEAFLWLGNARYAAACWSAIPPGYEIDHGRNVDTFPKYIEYNQFSTFQLRAHIFQGHFDPGMDTSGLLDSYIRVAFQGYTVSTRMIRQSLDPFWDQTLIFPPIILHGNKEYTKFLPPEVILQIFQHDLCSTREFCGKCIAVPLVKLTTETYSPPDFPPKLEWYKFQPQKDCTGSVLAAFELIEIENKEIADVPMDVSVEDKIYSIPPDIRPKMTSYRLEVIFWGVRDMRKIKYIPIRRPRIIVECAGVHIKSEVMKNARKFSNFEEPHIIIELEMPELDIYYPSITIKAYDSRGFGCFKYAGICIIPNIHVFLEQLITEEDYDVQIYESKFMQKFQLAKRQTTIVLPLPIDYSPSKEESKGLIAYKRMAATDIRSKLRGLLVIMKRILKFKIFTKRKKVEIYKDSDDETLDWWSKYFASLQEERNRELGITTAYRRKPVATFKVPFNALKLDCLDTEIRSIPRSWRRSRSSKGFKTDSAHLNCGVEGRAKIPSMPEIITPANLRVFEMEASFPQDYMLEIQVWDFDVTTADDLIGVTRIDIENRFYSRHRAHCGIANVYSTTGYNVWRDREKPVQILELLCRKNNLPLPEYGEHEIKIGKQSFPFHAVIEREGEVDREEYMALSVLHHWQDFPICGCALVPEHVERRPLFNVKRPGLEQGKLEMWIDMFRIEQLPPKPAVNIAPPIPEEYEIRVIVWNTEDVPLTESQFLTGEKCSDIYVKGWIQYENYQKTDVHYNSLTGEGNFNWRFVFRVTYSKGEHVMIVRRKMSVFAKNEVEEKLPCKLHLQVWDSDHFSSDDFLGELTLDLSRMPRGSSNSKNCTLKLLEPQLPTINLFKVTHTKAWWPFMCGIDSDRYIQAGKIELEISVLKAIDADNQPAGQGRDPPQNLPSPRRPDTSFSWFRNPWRACYFVVCRYYKWRILCCLMCTLFVLLIVCGIYAFPGYLVKRLLGA</sequence>
<dbReference type="Pfam" id="PF00168">
    <property type="entry name" value="C2"/>
    <property type="match status" value="4"/>
</dbReference>
<evidence type="ECO:0000256" key="4">
    <source>
        <dbReference type="ARBA" id="ARBA00022737"/>
    </source>
</evidence>
<dbReference type="EMBL" id="GL888591">
    <property type="protein sequence ID" value="EGI59260.1"/>
    <property type="molecule type" value="Genomic_DNA"/>
</dbReference>
<dbReference type="GO" id="GO:0046872">
    <property type="term" value="F:metal ion binding"/>
    <property type="evidence" value="ECO:0007669"/>
    <property type="project" value="UniProtKB-KW"/>
</dbReference>
<dbReference type="Pfam" id="PF16165">
    <property type="entry name" value="Ferlin_C"/>
    <property type="match status" value="1"/>
</dbReference>
<keyword evidence="2 8" id="KW-0812">Transmembrane</keyword>
<feature type="domain" description="C2" evidence="9">
    <location>
        <begin position="545"/>
        <end position="677"/>
    </location>
</feature>
<dbReference type="Pfam" id="PF08151">
    <property type="entry name" value="FerI"/>
    <property type="match status" value="1"/>
</dbReference>
<keyword evidence="6 8" id="KW-1133">Transmembrane helix</keyword>
<evidence type="ECO:0000256" key="7">
    <source>
        <dbReference type="ARBA" id="ARBA00023136"/>
    </source>
</evidence>
<dbReference type="GO" id="GO:0007009">
    <property type="term" value="P:plasma membrane organization"/>
    <property type="evidence" value="ECO:0007669"/>
    <property type="project" value="TreeGrafter"/>
</dbReference>
<dbReference type="Pfam" id="PF08150">
    <property type="entry name" value="FerB"/>
    <property type="match status" value="1"/>
</dbReference>
<protein>
    <submittedName>
        <fullName evidence="10">Otoferlin</fullName>
    </submittedName>
</protein>
<dbReference type="PANTHER" id="PTHR12546:SF60">
    <property type="entry name" value="MISFIRE, ISOFORM F"/>
    <property type="match status" value="1"/>
</dbReference>
<keyword evidence="3" id="KW-0479">Metal-binding</keyword>
<evidence type="ECO:0000256" key="8">
    <source>
        <dbReference type="SAM" id="Phobius"/>
    </source>
</evidence>
<evidence type="ECO:0000313" key="11">
    <source>
        <dbReference type="Proteomes" id="UP000007755"/>
    </source>
</evidence>
<evidence type="ECO:0000256" key="2">
    <source>
        <dbReference type="ARBA" id="ARBA00022692"/>
    </source>
</evidence>
<dbReference type="InterPro" id="IPR000008">
    <property type="entry name" value="C2_dom"/>
</dbReference>
<dbReference type="InterPro" id="IPR037725">
    <property type="entry name" value="C2F_Ferlin"/>
</dbReference>
<gene>
    <name evidence="10" type="ORF">G5I_12595</name>
</gene>
<accession>F4X2R4</accession>
<dbReference type="SMART" id="SM00239">
    <property type="entry name" value="C2"/>
    <property type="match status" value="4"/>
</dbReference>
<dbReference type="eggNOG" id="KOG1326">
    <property type="taxonomic scope" value="Eukaryota"/>
</dbReference>
<feature type="transmembrane region" description="Helical" evidence="8">
    <location>
        <begin position="1432"/>
        <end position="1454"/>
    </location>
</feature>
<evidence type="ECO:0000256" key="1">
    <source>
        <dbReference type="ARBA" id="ARBA00004167"/>
    </source>
</evidence>
<dbReference type="CDD" id="cd04017">
    <property type="entry name" value="C2D_Ferlin"/>
    <property type="match status" value="1"/>
</dbReference>
<dbReference type="InterPro" id="IPR037721">
    <property type="entry name" value="Ferlin"/>
</dbReference>
<dbReference type="FunCoup" id="F4X2R4">
    <property type="interactions" value="35"/>
</dbReference>
<dbReference type="InParanoid" id="F4X2R4"/>
<dbReference type="InterPro" id="IPR012968">
    <property type="entry name" value="FerIin_dom"/>
</dbReference>
<dbReference type="GO" id="GO:0016020">
    <property type="term" value="C:membrane"/>
    <property type="evidence" value="ECO:0007669"/>
    <property type="project" value="UniProtKB-SubCell"/>
</dbReference>
<dbReference type="PROSITE" id="PS50004">
    <property type="entry name" value="C2"/>
    <property type="match status" value="4"/>
</dbReference>
<evidence type="ECO:0000256" key="3">
    <source>
        <dbReference type="ARBA" id="ARBA00022723"/>
    </source>
</evidence>
<reference evidence="10" key="1">
    <citation type="submission" date="2011-02" db="EMBL/GenBank/DDBJ databases">
        <title>The genome of the leaf-cutting ant Acromyrmex echinatior suggests key adaptations to social evolution and fungus farming.</title>
        <authorList>
            <person name="Nygaard S."/>
            <person name="Zhang G."/>
        </authorList>
    </citation>
    <scope>NUCLEOTIDE SEQUENCE</scope>
</reference>
<dbReference type="SMART" id="SM01202">
    <property type="entry name" value="FerI"/>
    <property type="match status" value="1"/>
</dbReference>
<feature type="domain" description="C2" evidence="9">
    <location>
        <begin position="154"/>
        <end position="279"/>
    </location>
</feature>
<keyword evidence="4" id="KW-0677">Repeat</keyword>
<dbReference type="OrthoDB" id="7371898at2759"/>
<evidence type="ECO:0000256" key="5">
    <source>
        <dbReference type="ARBA" id="ARBA00022837"/>
    </source>
</evidence>
<dbReference type="STRING" id="103372.F4X2R4"/>
<feature type="domain" description="C2" evidence="9">
    <location>
        <begin position="1"/>
        <end position="113"/>
    </location>
</feature>
<keyword evidence="11" id="KW-1185">Reference proteome</keyword>
<dbReference type="Gene3D" id="2.60.40.150">
    <property type="entry name" value="C2 domain"/>
    <property type="match status" value="3"/>
</dbReference>
<keyword evidence="5" id="KW-0106">Calcium</keyword>
<dbReference type="CDD" id="cd04037">
    <property type="entry name" value="C2E_Ferlin"/>
    <property type="match status" value="1"/>
</dbReference>
<proteinExistence type="predicted"/>